<dbReference type="InterPro" id="IPR036770">
    <property type="entry name" value="Ankyrin_rpt-contain_sf"/>
</dbReference>
<dbReference type="PROSITE" id="PS50865">
    <property type="entry name" value="ZF_MYND_2"/>
    <property type="match status" value="1"/>
</dbReference>
<reference evidence="7" key="1">
    <citation type="submission" date="2020-06" db="EMBL/GenBank/DDBJ databases">
        <authorList>
            <consortium name="Plant Systems Biology data submission"/>
        </authorList>
    </citation>
    <scope>NUCLEOTIDE SEQUENCE</scope>
    <source>
        <strain evidence="7">D6</strain>
    </source>
</reference>
<feature type="domain" description="MYND-type" evidence="6">
    <location>
        <begin position="370"/>
        <end position="412"/>
    </location>
</feature>
<evidence type="ECO:0000256" key="1">
    <source>
        <dbReference type="ARBA" id="ARBA00022723"/>
    </source>
</evidence>
<keyword evidence="2 4" id="KW-0863">Zinc-finger</keyword>
<keyword evidence="1" id="KW-0479">Metal-binding</keyword>
<gene>
    <name evidence="7" type="ORF">SEMRO_444_G144220.1</name>
</gene>
<dbReference type="Gene3D" id="1.25.40.20">
    <property type="entry name" value="Ankyrin repeat-containing domain"/>
    <property type="match status" value="2"/>
</dbReference>
<evidence type="ECO:0000256" key="4">
    <source>
        <dbReference type="PROSITE-ProRule" id="PRU00134"/>
    </source>
</evidence>
<sequence length="545" mass="60228">MQGLVDRATEEIVQDGMRMGFEEQAKLSQMSLPQVKAHFRQGLQDHGTDVNLNDSQPQGDGDQSRVTAENAQFYRDMFATGADINHYSDIGMLPFSEFAKQCLSGDVKAVRAALERAKNTNQPTPPAGSAVSDSLTRLMESRETSLRLTPLLMMVSIGKNMAMRGVSEKQMSVVKLLLEYGARPDARDVCGKTVCHYGAGAMATPMTLEAVRLCIKAHESGHFFGKQVELHSLNSAARNGDQGWCLGYQSDTGRRAVYLAETRETLAVKPENLKLVDALEQQNPTKLCDIPDRMGIVCLQEIIICNREDCARFLLEENHADLDVEDCDGTSPRSMCVQTPLGGFSRVAMMVKNEAALQGRKRDKNFEFSCSKCGVLKSDTAHLMACAICKCVHYCSKKCQVKHWKEGHKIVCKDMAAKKALAIVLERPTGTQYTSTINFSSIRSGRGNIPSHREGSGYRKPVNVRVNEKFDIKVQAISHRVPLAIYDKSRHCNFEVAPGSPGFDELLQAAQAEPTWQGRKTFVTASFDAEGNCIVYPGLTSVKKW</sequence>
<name>A0A9N8DX72_9STRA</name>
<accession>A0A9N8DX72</accession>
<comment type="caution">
    <text evidence="7">The sequence shown here is derived from an EMBL/GenBank/DDBJ whole genome shotgun (WGS) entry which is preliminary data.</text>
</comment>
<dbReference type="EMBL" id="CAICTM010000443">
    <property type="protein sequence ID" value="CAB9510602.1"/>
    <property type="molecule type" value="Genomic_DNA"/>
</dbReference>
<dbReference type="Pfam" id="PF01753">
    <property type="entry name" value="zf-MYND"/>
    <property type="match status" value="1"/>
</dbReference>
<dbReference type="OrthoDB" id="45188at2759"/>
<dbReference type="GO" id="GO:0008270">
    <property type="term" value="F:zinc ion binding"/>
    <property type="evidence" value="ECO:0007669"/>
    <property type="project" value="UniProtKB-KW"/>
</dbReference>
<evidence type="ECO:0000256" key="5">
    <source>
        <dbReference type="SAM" id="MobiDB-lite"/>
    </source>
</evidence>
<dbReference type="SUPFAM" id="SSF48403">
    <property type="entry name" value="Ankyrin repeat"/>
    <property type="match status" value="1"/>
</dbReference>
<dbReference type="PROSITE" id="PS01360">
    <property type="entry name" value="ZF_MYND_1"/>
    <property type="match status" value="1"/>
</dbReference>
<feature type="region of interest" description="Disordered" evidence="5">
    <location>
        <begin position="45"/>
        <end position="65"/>
    </location>
</feature>
<evidence type="ECO:0000313" key="7">
    <source>
        <dbReference type="EMBL" id="CAB9510602.1"/>
    </source>
</evidence>
<evidence type="ECO:0000259" key="6">
    <source>
        <dbReference type="PROSITE" id="PS50865"/>
    </source>
</evidence>
<evidence type="ECO:0000256" key="2">
    <source>
        <dbReference type="ARBA" id="ARBA00022771"/>
    </source>
</evidence>
<evidence type="ECO:0000256" key="3">
    <source>
        <dbReference type="ARBA" id="ARBA00022833"/>
    </source>
</evidence>
<dbReference type="Proteomes" id="UP001153069">
    <property type="component" value="Unassembled WGS sequence"/>
</dbReference>
<protein>
    <recommendedName>
        <fullName evidence="6">MYND-type domain-containing protein</fullName>
    </recommendedName>
</protein>
<keyword evidence="8" id="KW-1185">Reference proteome</keyword>
<proteinExistence type="predicted"/>
<keyword evidence="3" id="KW-0862">Zinc</keyword>
<dbReference type="AlphaFoldDB" id="A0A9N8DX72"/>
<evidence type="ECO:0000313" key="8">
    <source>
        <dbReference type="Proteomes" id="UP001153069"/>
    </source>
</evidence>
<dbReference type="SUPFAM" id="SSF144232">
    <property type="entry name" value="HIT/MYND zinc finger-like"/>
    <property type="match status" value="1"/>
</dbReference>
<dbReference type="InterPro" id="IPR002893">
    <property type="entry name" value="Znf_MYND"/>
</dbReference>
<dbReference type="Gene3D" id="6.10.140.2220">
    <property type="match status" value="1"/>
</dbReference>
<organism evidence="7 8">
    <name type="scientific">Seminavis robusta</name>
    <dbReference type="NCBI Taxonomy" id="568900"/>
    <lineage>
        <taxon>Eukaryota</taxon>
        <taxon>Sar</taxon>
        <taxon>Stramenopiles</taxon>
        <taxon>Ochrophyta</taxon>
        <taxon>Bacillariophyta</taxon>
        <taxon>Bacillariophyceae</taxon>
        <taxon>Bacillariophycidae</taxon>
        <taxon>Naviculales</taxon>
        <taxon>Naviculaceae</taxon>
        <taxon>Seminavis</taxon>
    </lineage>
</organism>